<dbReference type="InterPro" id="IPR037069">
    <property type="entry name" value="AcylCoA_DH/ox_N_sf"/>
</dbReference>
<sequence length="341" mass="35232">MGTITHLHEHLRPVPSRIDAEDTVVAIASALRPTPAEPTREAAADILGPSGLLAVSVPSDFGGLDVSNIILADAVALLAELSQDLAEAFASHCVALETVRSGGSDEQRRSVFARVASGDRFSGPAAIGIDPEGITTSFEPEGMGFRLTGRAEFTRTSSAAEWLAVPALGDQGKVALLLISRGTPGIVGQPLGDAGRVATVVFDGVHVAADAVLPLSHQAPAMSEALARLLAAAISLGRARRLARERLAATTDVSGVDEFLVGKGEVEIETLGALLALVAEAIDVAQVNASVTTIADARRLASILGIAARGLNDGRLDLRADEPEVKALGRQAISARQPRSH</sequence>
<gene>
    <name evidence="2" type="ORF">HHL25_21315</name>
</gene>
<dbReference type="EMBL" id="JABBGK010000007">
    <property type="protein sequence ID" value="NML76682.1"/>
    <property type="molecule type" value="Genomic_DNA"/>
</dbReference>
<name>A0A7Y0B0D7_9HYPH</name>
<keyword evidence="3" id="KW-1185">Reference proteome</keyword>
<dbReference type="Gene3D" id="2.40.110.10">
    <property type="entry name" value="Butyryl-CoA Dehydrogenase, subunit A, domain 2"/>
    <property type="match status" value="1"/>
</dbReference>
<protein>
    <submittedName>
        <fullName evidence="2">Monooxygenase</fullName>
    </submittedName>
</protein>
<dbReference type="Gene3D" id="1.10.540.10">
    <property type="entry name" value="Acyl-CoA dehydrogenase/oxidase, N-terminal domain"/>
    <property type="match status" value="1"/>
</dbReference>
<evidence type="ECO:0000313" key="2">
    <source>
        <dbReference type="EMBL" id="NML76682.1"/>
    </source>
</evidence>
<evidence type="ECO:0000313" key="3">
    <source>
        <dbReference type="Proteomes" id="UP000541470"/>
    </source>
</evidence>
<dbReference type="Proteomes" id="UP000541470">
    <property type="component" value="Unassembled WGS sequence"/>
</dbReference>
<accession>A0A7Y0B0D7</accession>
<dbReference type="InterPro" id="IPR046373">
    <property type="entry name" value="Acyl-CoA_Oxase/DH_mid-dom_sf"/>
</dbReference>
<evidence type="ECO:0000259" key="1">
    <source>
        <dbReference type="Pfam" id="PF02771"/>
    </source>
</evidence>
<feature type="domain" description="Acyl-CoA dehydrogenase/oxidase N-terminal" evidence="1">
    <location>
        <begin position="43"/>
        <end position="119"/>
    </location>
</feature>
<dbReference type="RefSeq" id="WP_169595254.1">
    <property type="nucleotide sequence ID" value="NZ_JABBGK010000007.1"/>
</dbReference>
<dbReference type="InterPro" id="IPR013786">
    <property type="entry name" value="AcylCoA_DH/ox_N"/>
</dbReference>
<dbReference type="GO" id="GO:0016627">
    <property type="term" value="F:oxidoreductase activity, acting on the CH-CH group of donors"/>
    <property type="evidence" value="ECO:0007669"/>
    <property type="project" value="InterPro"/>
</dbReference>
<dbReference type="GO" id="GO:0050660">
    <property type="term" value="F:flavin adenine dinucleotide binding"/>
    <property type="evidence" value="ECO:0007669"/>
    <property type="project" value="InterPro"/>
</dbReference>
<dbReference type="GO" id="GO:0004497">
    <property type="term" value="F:monooxygenase activity"/>
    <property type="evidence" value="ECO:0007669"/>
    <property type="project" value="UniProtKB-KW"/>
</dbReference>
<comment type="caution">
    <text evidence="2">The sequence shown here is derived from an EMBL/GenBank/DDBJ whole genome shotgun (WGS) entry which is preliminary data.</text>
</comment>
<dbReference type="InterPro" id="IPR009100">
    <property type="entry name" value="AcylCoA_DH/oxidase_NM_dom_sf"/>
</dbReference>
<keyword evidence="2" id="KW-0503">Monooxygenase</keyword>
<dbReference type="Pfam" id="PF02771">
    <property type="entry name" value="Acyl-CoA_dh_N"/>
    <property type="match status" value="1"/>
</dbReference>
<dbReference type="AlphaFoldDB" id="A0A7Y0B0D7"/>
<proteinExistence type="predicted"/>
<reference evidence="2 3" key="1">
    <citation type="submission" date="2020-04" db="EMBL/GenBank/DDBJ databases">
        <title>Rhizobium sp. S-51 isolated from soil.</title>
        <authorList>
            <person name="Dahal R.H."/>
        </authorList>
    </citation>
    <scope>NUCLEOTIDE SEQUENCE [LARGE SCALE GENOMIC DNA]</scope>
    <source>
        <strain evidence="2 3">S-51</strain>
    </source>
</reference>
<dbReference type="SUPFAM" id="SSF56645">
    <property type="entry name" value="Acyl-CoA dehydrogenase NM domain-like"/>
    <property type="match status" value="1"/>
</dbReference>
<organism evidence="2 3">
    <name type="scientific">Rhizobium terricola</name>
    <dbReference type="NCBI Taxonomy" id="2728849"/>
    <lineage>
        <taxon>Bacteria</taxon>
        <taxon>Pseudomonadati</taxon>
        <taxon>Pseudomonadota</taxon>
        <taxon>Alphaproteobacteria</taxon>
        <taxon>Hyphomicrobiales</taxon>
        <taxon>Rhizobiaceae</taxon>
        <taxon>Rhizobium/Agrobacterium group</taxon>
        <taxon>Rhizobium</taxon>
    </lineage>
</organism>
<keyword evidence="2" id="KW-0560">Oxidoreductase</keyword>